<dbReference type="GO" id="GO:0016887">
    <property type="term" value="F:ATP hydrolysis activity"/>
    <property type="evidence" value="ECO:0007669"/>
    <property type="project" value="InterPro"/>
</dbReference>
<evidence type="ECO:0000256" key="7">
    <source>
        <dbReference type="ARBA" id="ARBA00022989"/>
    </source>
</evidence>
<evidence type="ECO:0000259" key="11">
    <source>
        <dbReference type="PROSITE" id="PS50929"/>
    </source>
</evidence>
<dbReference type="InterPro" id="IPR003593">
    <property type="entry name" value="AAA+_ATPase"/>
</dbReference>
<keyword evidence="4 9" id="KW-0812">Transmembrane</keyword>
<keyword evidence="5" id="KW-0547">Nucleotide-binding</keyword>
<dbReference type="SMART" id="SM00382">
    <property type="entry name" value="AAA"/>
    <property type="match status" value="1"/>
</dbReference>
<dbReference type="InterPro" id="IPR039421">
    <property type="entry name" value="Type_1_exporter"/>
</dbReference>
<dbReference type="Gene3D" id="1.20.1560.10">
    <property type="entry name" value="ABC transporter type 1, transmembrane domain"/>
    <property type="match status" value="1"/>
</dbReference>
<dbReference type="PROSITE" id="PS50893">
    <property type="entry name" value="ABC_TRANSPORTER_2"/>
    <property type="match status" value="1"/>
</dbReference>
<organism evidence="12 13">
    <name type="scientific">Clostridium disporicum</name>
    <dbReference type="NCBI Taxonomy" id="84024"/>
    <lineage>
        <taxon>Bacteria</taxon>
        <taxon>Bacillati</taxon>
        <taxon>Bacillota</taxon>
        <taxon>Clostridia</taxon>
        <taxon>Eubacteriales</taxon>
        <taxon>Clostridiaceae</taxon>
        <taxon>Clostridium</taxon>
    </lineage>
</organism>
<dbReference type="PANTHER" id="PTHR43394">
    <property type="entry name" value="ATP-DEPENDENT PERMEASE MDL1, MITOCHONDRIAL"/>
    <property type="match status" value="1"/>
</dbReference>
<dbReference type="PROSITE" id="PS50929">
    <property type="entry name" value="ABC_TM1F"/>
    <property type="match status" value="1"/>
</dbReference>
<sequence length="572" mass="65683">MIEKTVIKEFIHRIFKYKYHHIGAAICSVIYSICILIQPVLLMKIVDYGIAKGDINFILKYIIFYILLLVVECILDYFTSYLYAVIGKNFTRTLRIDLLKHIERLPGSYKADINMGELFTIYDRDIDNVESISSKLLFTTIIQVVTSIFMCSYLLFLQPSLFFLVVIIQPLVFFTQKHFNKRIVKLTEETRICLSNMVKNVNEFFRMLLYGKSLGFSEYFWKKYFNHEREYSLNSIKINKEYSKEMNIINFLNGISTIIIYGIGGLQIIYGNLTIGALITFNQYSQKLFSPIIRIVENTITFKKAKISIYKIMNILNERTEYEVRNGKKSLLSVTKGVSFNNITFSYNGVTSVLDNFSISFPKGAITGIVGESGGGKSTIINLLLRNWTEDSGSIKIDENDINNYTLKSIRENISIVTQEIVLLNDTIYNNLTMLNSKIKKQQVDDILDVIQMSDFIKTLPNGLDTEIGEGGVKLSGGQRQRIAIGRALLRDSKVIIFDEATSSLDNNCQELIMENLYSQFENKVVIIIAHRLSTIKKCDEINVLKNGKIIERGTYKELMAKMGELFRMENK</sequence>
<dbReference type="EMBL" id="CYZV01000058">
    <property type="protein sequence ID" value="CUO81677.1"/>
    <property type="molecule type" value="Genomic_DNA"/>
</dbReference>
<dbReference type="SUPFAM" id="SSF90123">
    <property type="entry name" value="ABC transporter transmembrane region"/>
    <property type="match status" value="1"/>
</dbReference>
<proteinExistence type="predicted"/>
<dbReference type="Pfam" id="PF00005">
    <property type="entry name" value="ABC_tran"/>
    <property type="match status" value="1"/>
</dbReference>
<dbReference type="PROSITE" id="PS00211">
    <property type="entry name" value="ABC_TRANSPORTER_1"/>
    <property type="match status" value="1"/>
</dbReference>
<evidence type="ECO:0000256" key="2">
    <source>
        <dbReference type="ARBA" id="ARBA00022448"/>
    </source>
</evidence>
<dbReference type="Pfam" id="PF00664">
    <property type="entry name" value="ABC_membrane"/>
    <property type="match status" value="1"/>
</dbReference>
<evidence type="ECO:0000313" key="12">
    <source>
        <dbReference type="EMBL" id="CUO81677.1"/>
    </source>
</evidence>
<feature type="transmembrane region" description="Helical" evidence="9">
    <location>
        <begin position="161"/>
        <end position="179"/>
    </location>
</feature>
<feature type="domain" description="ABC transmembrane type-1" evidence="11">
    <location>
        <begin position="22"/>
        <end position="304"/>
    </location>
</feature>
<evidence type="ECO:0000256" key="6">
    <source>
        <dbReference type="ARBA" id="ARBA00022840"/>
    </source>
</evidence>
<protein>
    <submittedName>
        <fullName evidence="12">ABC transporter ATP-binding protein</fullName>
        <ecNumber evidence="12">3.6.3.-</ecNumber>
    </submittedName>
</protein>
<feature type="transmembrane region" description="Helical" evidence="9">
    <location>
        <begin position="21"/>
        <end position="42"/>
    </location>
</feature>
<evidence type="ECO:0000259" key="10">
    <source>
        <dbReference type="PROSITE" id="PS50893"/>
    </source>
</evidence>
<dbReference type="InterPro" id="IPR003439">
    <property type="entry name" value="ABC_transporter-like_ATP-bd"/>
</dbReference>
<dbReference type="RefSeq" id="WP_042398945.1">
    <property type="nucleotide sequence ID" value="NZ_CYZV01000058.1"/>
</dbReference>
<dbReference type="InterPro" id="IPR011527">
    <property type="entry name" value="ABC1_TM_dom"/>
</dbReference>
<keyword evidence="6 12" id="KW-0067">ATP-binding</keyword>
<evidence type="ECO:0000256" key="3">
    <source>
        <dbReference type="ARBA" id="ARBA00022475"/>
    </source>
</evidence>
<evidence type="ECO:0000256" key="1">
    <source>
        <dbReference type="ARBA" id="ARBA00004651"/>
    </source>
</evidence>
<keyword evidence="3" id="KW-1003">Cell membrane</keyword>
<evidence type="ECO:0000256" key="4">
    <source>
        <dbReference type="ARBA" id="ARBA00022692"/>
    </source>
</evidence>
<dbReference type="AlphaFoldDB" id="A0A174I7U5"/>
<dbReference type="SUPFAM" id="SSF52540">
    <property type="entry name" value="P-loop containing nucleoside triphosphate hydrolases"/>
    <property type="match status" value="1"/>
</dbReference>
<evidence type="ECO:0000256" key="8">
    <source>
        <dbReference type="ARBA" id="ARBA00023136"/>
    </source>
</evidence>
<keyword evidence="8 9" id="KW-0472">Membrane</keyword>
<dbReference type="InterPro" id="IPR017871">
    <property type="entry name" value="ABC_transporter-like_CS"/>
</dbReference>
<dbReference type="PANTHER" id="PTHR43394:SF1">
    <property type="entry name" value="ATP-BINDING CASSETTE SUB-FAMILY B MEMBER 10, MITOCHONDRIAL"/>
    <property type="match status" value="1"/>
</dbReference>
<dbReference type="GO" id="GO:0005524">
    <property type="term" value="F:ATP binding"/>
    <property type="evidence" value="ECO:0007669"/>
    <property type="project" value="UniProtKB-KW"/>
</dbReference>
<feature type="transmembrane region" description="Helical" evidence="9">
    <location>
        <begin position="136"/>
        <end position="155"/>
    </location>
</feature>
<accession>A0A174I7U5</accession>
<reference evidence="12 13" key="1">
    <citation type="submission" date="2015-09" db="EMBL/GenBank/DDBJ databases">
        <authorList>
            <consortium name="Pathogen Informatics"/>
        </authorList>
    </citation>
    <scope>NUCLEOTIDE SEQUENCE [LARGE SCALE GENOMIC DNA]</scope>
    <source>
        <strain evidence="12 13">2789STDY5834855</strain>
    </source>
</reference>
<dbReference type="FunFam" id="3.40.50.300:FF:000221">
    <property type="entry name" value="Multidrug ABC transporter ATP-binding protein"/>
    <property type="match status" value="1"/>
</dbReference>
<feature type="domain" description="ABC transporter" evidence="10">
    <location>
        <begin position="338"/>
        <end position="572"/>
    </location>
</feature>
<dbReference type="InterPro" id="IPR036640">
    <property type="entry name" value="ABC1_TM_sf"/>
</dbReference>
<dbReference type="OrthoDB" id="1905236at2"/>
<evidence type="ECO:0000256" key="9">
    <source>
        <dbReference type="SAM" id="Phobius"/>
    </source>
</evidence>
<dbReference type="Gene3D" id="3.40.50.300">
    <property type="entry name" value="P-loop containing nucleotide triphosphate hydrolases"/>
    <property type="match status" value="1"/>
</dbReference>
<evidence type="ECO:0000313" key="13">
    <source>
        <dbReference type="Proteomes" id="UP000095558"/>
    </source>
</evidence>
<comment type="subcellular location">
    <subcellularLocation>
        <location evidence="1">Cell membrane</location>
        <topology evidence="1">Multi-pass membrane protein</topology>
    </subcellularLocation>
</comment>
<feature type="transmembrane region" description="Helical" evidence="9">
    <location>
        <begin position="248"/>
        <end position="270"/>
    </location>
</feature>
<keyword evidence="12" id="KW-0378">Hydrolase</keyword>
<name>A0A174I7U5_9CLOT</name>
<evidence type="ECO:0000256" key="5">
    <source>
        <dbReference type="ARBA" id="ARBA00022741"/>
    </source>
</evidence>
<dbReference type="GO" id="GO:0015421">
    <property type="term" value="F:ABC-type oligopeptide transporter activity"/>
    <property type="evidence" value="ECO:0007669"/>
    <property type="project" value="TreeGrafter"/>
</dbReference>
<dbReference type="GeneID" id="83012181"/>
<keyword evidence="7 9" id="KW-1133">Transmembrane helix</keyword>
<dbReference type="GO" id="GO:0005886">
    <property type="term" value="C:plasma membrane"/>
    <property type="evidence" value="ECO:0007669"/>
    <property type="project" value="UniProtKB-SubCell"/>
</dbReference>
<dbReference type="Proteomes" id="UP000095558">
    <property type="component" value="Unassembled WGS sequence"/>
</dbReference>
<dbReference type="EC" id="3.6.3.-" evidence="12"/>
<dbReference type="CDD" id="cd07346">
    <property type="entry name" value="ABC_6TM_exporters"/>
    <property type="match status" value="1"/>
</dbReference>
<keyword evidence="2" id="KW-0813">Transport</keyword>
<feature type="transmembrane region" description="Helical" evidence="9">
    <location>
        <begin position="62"/>
        <end position="86"/>
    </location>
</feature>
<dbReference type="InterPro" id="IPR027417">
    <property type="entry name" value="P-loop_NTPase"/>
</dbReference>
<gene>
    <name evidence="12" type="primary">msbA_2</name>
    <name evidence="12" type="ORF">ERS852470_03449</name>
</gene>